<dbReference type="PROSITE" id="PS50943">
    <property type="entry name" value="HTH_CROC1"/>
    <property type="match status" value="1"/>
</dbReference>
<dbReference type="CDD" id="cd00093">
    <property type="entry name" value="HTH_XRE"/>
    <property type="match status" value="1"/>
</dbReference>
<comment type="caution">
    <text evidence="2">The sequence shown here is derived from an EMBL/GenBank/DDBJ whole genome shotgun (WGS) entry which is preliminary data.</text>
</comment>
<evidence type="ECO:0000313" key="3">
    <source>
        <dbReference type="Proteomes" id="UP000217944"/>
    </source>
</evidence>
<proteinExistence type="predicted"/>
<dbReference type="EMBL" id="BDME01000001">
    <property type="protein sequence ID" value="GAX87012.1"/>
    <property type="molecule type" value="Genomic_DNA"/>
</dbReference>
<dbReference type="OrthoDB" id="2896385at2"/>
<keyword evidence="3" id="KW-1185">Reference proteome</keyword>
<evidence type="ECO:0000259" key="1">
    <source>
        <dbReference type="PROSITE" id="PS50943"/>
    </source>
</evidence>
<gene>
    <name evidence="2" type="ORF">LNAT_P0307</name>
</gene>
<feature type="domain" description="HTH cro/C1-type" evidence="1">
    <location>
        <begin position="7"/>
        <end position="36"/>
    </location>
</feature>
<dbReference type="InterPro" id="IPR010982">
    <property type="entry name" value="Lambda_DNA-bd_dom_sf"/>
</dbReference>
<accession>A0A292Y894</accession>
<evidence type="ECO:0000313" key="2">
    <source>
        <dbReference type="EMBL" id="GAX87012.1"/>
    </source>
</evidence>
<dbReference type="InterPro" id="IPR001387">
    <property type="entry name" value="Cro/C1-type_HTH"/>
</dbReference>
<name>A0A292Y894_9BACT</name>
<dbReference type="Pfam" id="PF01381">
    <property type="entry name" value="HTH_3"/>
    <property type="match status" value="1"/>
</dbReference>
<dbReference type="AlphaFoldDB" id="A0A292Y894"/>
<dbReference type="RefSeq" id="WP_096258168.1">
    <property type="nucleotide sequence ID" value="NZ_BDME01000001.1"/>
</dbReference>
<organism evidence="2 3">
    <name type="scientific">Lebetimonas natsushimae</name>
    <dbReference type="NCBI Taxonomy" id="1936991"/>
    <lineage>
        <taxon>Bacteria</taxon>
        <taxon>Pseudomonadati</taxon>
        <taxon>Campylobacterota</taxon>
        <taxon>Epsilonproteobacteria</taxon>
        <taxon>Nautiliales</taxon>
        <taxon>Nautiliaceae</taxon>
        <taxon>Lebetimonas</taxon>
    </lineage>
</organism>
<reference evidence="2 3" key="1">
    <citation type="journal article" date="2017" name="Syst. Appl. Microbiol.">
        <title>Lebetimonas natsushimae sp. nov., a novel strictly anaerobic, moderately thermophilic chemoautotroph isolated from a deep-sea hydrothermal vent polychaete nest in the Mid-Okinawa Trough.</title>
        <authorList>
            <person name="Nagata R."/>
            <person name="Takaki Y."/>
            <person name="Tame A."/>
            <person name="Nunoura T."/>
            <person name="Muto H."/>
            <person name="Mino S."/>
            <person name="Sawayama S."/>
            <person name="Takai K."/>
            <person name="Nakagawa S."/>
        </authorList>
    </citation>
    <scope>NUCLEOTIDE SEQUENCE [LARGE SCALE GENOMIC DNA]</scope>
    <source>
        <strain evidence="2 3">HS1857</strain>
    </source>
</reference>
<protein>
    <recommendedName>
        <fullName evidence="1">HTH cro/C1-type domain-containing protein</fullName>
    </recommendedName>
</protein>
<dbReference type="SUPFAM" id="SSF47413">
    <property type="entry name" value="lambda repressor-like DNA-binding domains"/>
    <property type="match status" value="1"/>
</dbReference>
<sequence>MKKNEFLKNIRKKYNMSQKKFAEYLDISKSLIEKVEMGKIPATSENKYVKAVCALEGLDNEIFKYDEITKDILEEYELIEFSKKFRKFLYFYYGDFWNEKINKDIYEKLKNTIKELFTIKNKETDQIPNCSYETESFIEEILQLIKKRKKFEVIDKKLIGVLIDDCEYYFPIIGKILLLIMLKKSYSIYFVISDFLIKEELQSFFNCNNCINFAVFTQNKELNINSLDFTSLRKEIQELEKKGIAFTIENIKKFKQIVSLKTIKPLTMEMNKVSIKQIVNNVINDLSIDPKDQKILELLHYAPPAFKDKIIEKLEKFRDEVEGF</sequence>
<dbReference type="Gene3D" id="1.10.260.40">
    <property type="entry name" value="lambda repressor-like DNA-binding domains"/>
    <property type="match status" value="1"/>
</dbReference>
<dbReference type="GO" id="GO:0003677">
    <property type="term" value="F:DNA binding"/>
    <property type="evidence" value="ECO:0007669"/>
    <property type="project" value="InterPro"/>
</dbReference>
<dbReference type="SMART" id="SM00530">
    <property type="entry name" value="HTH_XRE"/>
    <property type="match status" value="1"/>
</dbReference>
<dbReference type="Proteomes" id="UP000217944">
    <property type="component" value="Unassembled WGS sequence"/>
</dbReference>